<dbReference type="InterPro" id="IPR036013">
    <property type="entry name" value="Band_7/SPFH_dom_sf"/>
</dbReference>
<accession>A0A5C6AIU5</accession>
<keyword evidence="11" id="KW-1185">Reference proteome</keyword>
<keyword evidence="6" id="KW-0175">Coiled coil</keyword>
<dbReference type="Pfam" id="PF01145">
    <property type="entry name" value="Band_7"/>
    <property type="match status" value="1"/>
</dbReference>
<evidence type="ECO:0000256" key="5">
    <source>
        <dbReference type="ARBA" id="ARBA00023136"/>
    </source>
</evidence>
<dbReference type="InterPro" id="IPR001107">
    <property type="entry name" value="Band_7"/>
</dbReference>
<dbReference type="RefSeq" id="WP_231934241.1">
    <property type="nucleotide sequence ID" value="NZ_SJPR01000001.1"/>
</dbReference>
<comment type="similarity">
    <text evidence="3">Belongs to the band 7/mec-2 family. Flotillin subfamily.</text>
</comment>
<comment type="subcellular location">
    <subcellularLocation>
        <location evidence="2">Cell membrane</location>
    </subcellularLocation>
    <subcellularLocation>
        <location evidence="1">Membrane</location>
        <topology evidence="1">Single-pass membrane protein</topology>
    </subcellularLocation>
</comment>
<dbReference type="PANTHER" id="PTHR13806:SF31">
    <property type="entry name" value="FLOTILLIN-LIKE PROTEIN 1-RELATED"/>
    <property type="match status" value="1"/>
</dbReference>
<feature type="domain" description="Band 7" evidence="9">
    <location>
        <begin position="48"/>
        <end position="218"/>
    </location>
</feature>
<keyword evidence="8" id="KW-1133">Transmembrane helix</keyword>
<evidence type="ECO:0000256" key="2">
    <source>
        <dbReference type="ARBA" id="ARBA00004236"/>
    </source>
</evidence>
<feature type="compositionally biased region" description="Basic and acidic residues" evidence="7">
    <location>
        <begin position="549"/>
        <end position="559"/>
    </location>
</feature>
<protein>
    <submittedName>
        <fullName evidence="10">Inner membrane protein YqiK</fullName>
    </submittedName>
</protein>
<feature type="coiled-coil region" evidence="6">
    <location>
        <begin position="362"/>
        <end position="428"/>
    </location>
</feature>
<dbReference type="CDD" id="cd03399">
    <property type="entry name" value="SPFH_flotillin"/>
    <property type="match status" value="1"/>
</dbReference>
<dbReference type="GO" id="GO:0005886">
    <property type="term" value="C:plasma membrane"/>
    <property type="evidence" value="ECO:0007669"/>
    <property type="project" value="UniProtKB-SubCell"/>
</dbReference>
<dbReference type="EMBL" id="SJPR01000001">
    <property type="protein sequence ID" value="TWT99330.1"/>
    <property type="molecule type" value="Genomic_DNA"/>
</dbReference>
<keyword evidence="8" id="KW-0812">Transmembrane</keyword>
<keyword evidence="5 8" id="KW-0472">Membrane</keyword>
<dbReference type="SMART" id="SM00244">
    <property type="entry name" value="PHB"/>
    <property type="match status" value="1"/>
</dbReference>
<dbReference type="Gene3D" id="3.30.479.30">
    <property type="entry name" value="Band 7 domain"/>
    <property type="match status" value="1"/>
</dbReference>
<feature type="compositionally biased region" description="Basic and acidic residues" evidence="7">
    <location>
        <begin position="571"/>
        <end position="580"/>
    </location>
</feature>
<evidence type="ECO:0000256" key="1">
    <source>
        <dbReference type="ARBA" id="ARBA00004167"/>
    </source>
</evidence>
<organism evidence="10 11">
    <name type="scientific">Botrimarina colliarenosi</name>
    <dbReference type="NCBI Taxonomy" id="2528001"/>
    <lineage>
        <taxon>Bacteria</taxon>
        <taxon>Pseudomonadati</taxon>
        <taxon>Planctomycetota</taxon>
        <taxon>Planctomycetia</taxon>
        <taxon>Pirellulales</taxon>
        <taxon>Lacipirellulaceae</taxon>
        <taxon>Botrimarina</taxon>
    </lineage>
</organism>
<gene>
    <name evidence="10" type="primary">yqiK</name>
    <name evidence="10" type="ORF">Pla108_02670</name>
</gene>
<evidence type="ECO:0000313" key="10">
    <source>
        <dbReference type="EMBL" id="TWT99330.1"/>
    </source>
</evidence>
<evidence type="ECO:0000259" key="9">
    <source>
        <dbReference type="SMART" id="SM00244"/>
    </source>
</evidence>
<evidence type="ECO:0000256" key="4">
    <source>
        <dbReference type="ARBA" id="ARBA00022475"/>
    </source>
</evidence>
<dbReference type="Proteomes" id="UP000317421">
    <property type="component" value="Unassembled WGS sequence"/>
</dbReference>
<feature type="region of interest" description="Disordered" evidence="7">
    <location>
        <begin position="543"/>
        <end position="580"/>
    </location>
</feature>
<dbReference type="PANTHER" id="PTHR13806">
    <property type="entry name" value="FLOTILLIN-RELATED"/>
    <property type="match status" value="1"/>
</dbReference>
<comment type="caution">
    <text evidence="10">The sequence shown here is derived from an EMBL/GenBank/DDBJ whole genome shotgun (WGS) entry which is preliminary data.</text>
</comment>
<sequence>MNDAFYPLSSQSLLAAGVPDNVEPFMWLIGIAIALVLILSALYAAIKSLVKRCSSNQVLVKYGMFVGGGQTAKTIHGGATYVIPFVQGFRYLSLEPIQIEIPLRGALSIENIRVNVPSVFTVAIGTQPEVMTNASIRLLDLGTNEIRKQAEEIIFGQLRQVIASMRIEDINRDRDAFLQHIQNSVEPELKKIGLVLINVNITDVTDESGYIDAIGQKAASEAIQQARGDVADELRKGEIRVADAEREKAVKVADATKLREIGTREAEREQAVRLAELLKEQTVGEKAAERDRAIQVAQMLKEQTVGEQTAEFQREVQVKEAEREKRIAMASANAAAVDGENLAEAKIASSQAELLVQRAEAYERGESRKREAEAAVIETQNRAMAKAAIADAERVEAEKRAEYEAVAKAEKARLIVQAEAEAERITLEANANAAAVYAKLEAEARGQYEILAKKGEGLKQIVEACGGAREAFQLMMLEHLDTLAETSAKAISNIKFDKIVVWENGSGKDGRSNTADFLQGMTGTLPPMMQVLRDVGGIEVPESLAKFMGGDKEGEKSKESPVTAPPAKNGAAHEDPAPRV</sequence>
<evidence type="ECO:0000313" key="11">
    <source>
        <dbReference type="Proteomes" id="UP000317421"/>
    </source>
</evidence>
<keyword evidence="4" id="KW-1003">Cell membrane</keyword>
<feature type="transmembrane region" description="Helical" evidence="8">
    <location>
        <begin position="25"/>
        <end position="46"/>
    </location>
</feature>
<proteinExistence type="inferred from homology"/>
<reference evidence="10 11" key="1">
    <citation type="submission" date="2019-02" db="EMBL/GenBank/DDBJ databases">
        <title>Deep-cultivation of Planctomycetes and their phenomic and genomic characterization uncovers novel biology.</title>
        <authorList>
            <person name="Wiegand S."/>
            <person name="Jogler M."/>
            <person name="Boedeker C."/>
            <person name="Pinto D."/>
            <person name="Vollmers J."/>
            <person name="Rivas-Marin E."/>
            <person name="Kohn T."/>
            <person name="Peeters S.H."/>
            <person name="Heuer A."/>
            <person name="Rast P."/>
            <person name="Oberbeckmann S."/>
            <person name="Bunk B."/>
            <person name="Jeske O."/>
            <person name="Meyerdierks A."/>
            <person name="Storesund J.E."/>
            <person name="Kallscheuer N."/>
            <person name="Luecker S."/>
            <person name="Lage O.M."/>
            <person name="Pohl T."/>
            <person name="Merkel B.J."/>
            <person name="Hornburger P."/>
            <person name="Mueller R.-W."/>
            <person name="Bruemmer F."/>
            <person name="Labrenz M."/>
            <person name="Spormann A.M."/>
            <person name="Op Den Camp H."/>
            <person name="Overmann J."/>
            <person name="Amann R."/>
            <person name="Jetten M.S.M."/>
            <person name="Mascher T."/>
            <person name="Medema M.H."/>
            <person name="Devos D.P."/>
            <person name="Kaster A.-K."/>
            <person name="Ovreas L."/>
            <person name="Rohde M."/>
            <person name="Galperin M.Y."/>
            <person name="Jogler C."/>
        </authorList>
    </citation>
    <scope>NUCLEOTIDE SEQUENCE [LARGE SCALE GENOMIC DNA]</scope>
    <source>
        <strain evidence="10 11">Pla108</strain>
    </source>
</reference>
<evidence type="ECO:0000256" key="8">
    <source>
        <dbReference type="SAM" id="Phobius"/>
    </source>
</evidence>
<dbReference type="InterPro" id="IPR027705">
    <property type="entry name" value="Flotillin_fam"/>
</dbReference>
<evidence type="ECO:0000256" key="3">
    <source>
        <dbReference type="ARBA" id="ARBA00007161"/>
    </source>
</evidence>
<evidence type="ECO:0000256" key="6">
    <source>
        <dbReference type="SAM" id="Coils"/>
    </source>
</evidence>
<name>A0A5C6AIU5_9BACT</name>
<dbReference type="AlphaFoldDB" id="A0A5C6AIU5"/>
<dbReference type="SUPFAM" id="SSF117892">
    <property type="entry name" value="Band 7/SPFH domain"/>
    <property type="match status" value="1"/>
</dbReference>
<evidence type="ECO:0000256" key="7">
    <source>
        <dbReference type="SAM" id="MobiDB-lite"/>
    </source>
</evidence>